<name>A0ACC2EN08_DIPCM</name>
<sequence>MAARGIVTIFILNLCLVPIFSQTDQLDFLAAHNVARAVSGVPALQWDDTVAAHAIAFARQQQDTAGCGIAHSPSSPYGENIFSGQGKNYTASDAVNSWVAAKQFYDYPTNSCSRPGQCGTYTQVVWKDTTKLGCGVGFCPAGTTSTFIICNYSPAGNFNGERPF</sequence>
<dbReference type="Proteomes" id="UP001162992">
    <property type="component" value="Chromosome 1"/>
</dbReference>
<dbReference type="EMBL" id="CM055092">
    <property type="protein sequence ID" value="KAJ7567866.1"/>
    <property type="molecule type" value="Genomic_DNA"/>
</dbReference>
<reference evidence="2" key="1">
    <citation type="journal article" date="2024" name="Proc. Natl. Acad. Sci. U.S.A.">
        <title>Extraordinary preservation of gene collinearity over three hundred million years revealed in homosporous lycophytes.</title>
        <authorList>
            <person name="Li C."/>
            <person name="Wickell D."/>
            <person name="Kuo L.Y."/>
            <person name="Chen X."/>
            <person name="Nie B."/>
            <person name="Liao X."/>
            <person name="Peng D."/>
            <person name="Ji J."/>
            <person name="Jenkins J."/>
            <person name="Williams M."/>
            <person name="Shu S."/>
            <person name="Plott C."/>
            <person name="Barry K."/>
            <person name="Rajasekar S."/>
            <person name="Grimwood J."/>
            <person name="Han X."/>
            <person name="Sun S."/>
            <person name="Hou Z."/>
            <person name="He W."/>
            <person name="Dai G."/>
            <person name="Sun C."/>
            <person name="Schmutz J."/>
            <person name="Leebens-Mack J.H."/>
            <person name="Li F.W."/>
            <person name="Wang L."/>
        </authorList>
    </citation>
    <scope>NUCLEOTIDE SEQUENCE [LARGE SCALE GENOMIC DNA]</scope>
    <source>
        <strain evidence="2">cv. PW_Plant_1</strain>
    </source>
</reference>
<keyword evidence="2" id="KW-1185">Reference proteome</keyword>
<proteinExistence type="predicted"/>
<evidence type="ECO:0000313" key="1">
    <source>
        <dbReference type="EMBL" id="KAJ7567866.1"/>
    </source>
</evidence>
<organism evidence="1 2">
    <name type="scientific">Diphasiastrum complanatum</name>
    <name type="common">Issler's clubmoss</name>
    <name type="synonym">Lycopodium complanatum</name>
    <dbReference type="NCBI Taxonomy" id="34168"/>
    <lineage>
        <taxon>Eukaryota</taxon>
        <taxon>Viridiplantae</taxon>
        <taxon>Streptophyta</taxon>
        <taxon>Embryophyta</taxon>
        <taxon>Tracheophyta</taxon>
        <taxon>Lycopodiopsida</taxon>
        <taxon>Lycopodiales</taxon>
        <taxon>Lycopodiaceae</taxon>
        <taxon>Lycopodioideae</taxon>
        <taxon>Diphasiastrum</taxon>
    </lineage>
</organism>
<gene>
    <name evidence="1" type="ORF">O6H91_01G010500</name>
</gene>
<comment type="caution">
    <text evidence="1">The sequence shown here is derived from an EMBL/GenBank/DDBJ whole genome shotgun (WGS) entry which is preliminary data.</text>
</comment>
<evidence type="ECO:0000313" key="2">
    <source>
        <dbReference type="Proteomes" id="UP001162992"/>
    </source>
</evidence>
<protein>
    <submittedName>
        <fullName evidence="1">Uncharacterized protein</fullName>
    </submittedName>
</protein>
<accession>A0ACC2EN08</accession>